<protein>
    <recommendedName>
        <fullName evidence="2">Retrotransposon gag domain-containing protein</fullName>
    </recommendedName>
</protein>
<evidence type="ECO:0008006" key="2">
    <source>
        <dbReference type="Google" id="ProtNLM"/>
    </source>
</evidence>
<name>A0A2N9IL98_FAGSY</name>
<dbReference type="AlphaFoldDB" id="A0A2N9IL98"/>
<sequence length="157" mass="18011">MVGPRQPKGREHDVPIDDAGLGEIHQMLATLTRVAEQQARARVVEQQQAQPAAAPYQQVHKDSTLISLEHFRKLGPPVFKGTTDPFEAEAWVKRMEKLFTTMGCTDDRRVTFAAFMLEGEANVWWTEEQRLLCGTSRQITWEVFLETFYEHYFPAST</sequence>
<dbReference type="EMBL" id="OIVN01006108">
    <property type="protein sequence ID" value="SPD25238.1"/>
    <property type="molecule type" value="Genomic_DNA"/>
</dbReference>
<gene>
    <name evidence="1" type="ORF">FSB_LOCUS53120</name>
</gene>
<reference evidence="1" key="1">
    <citation type="submission" date="2018-02" db="EMBL/GenBank/DDBJ databases">
        <authorList>
            <person name="Cohen D.B."/>
            <person name="Kent A.D."/>
        </authorList>
    </citation>
    <scope>NUCLEOTIDE SEQUENCE</scope>
</reference>
<accession>A0A2N9IL98</accession>
<proteinExistence type="predicted"/>
<evidence type="ECO:0000313" key="1">
    <source>
        <dbReference type="EMBL" id="SPD25238.1"/>
    </source>
</evidence>
<organism evidence="1">
    <name type="scientific">Fagus sylvatica</name>
    <name type="common">Beechnut</name>
    <dbReference type="NCBI Taxonomy" id="28930"/>
    <lineage>
        <taxon>Eukaryota</taxon>
        <taxon>Viridiplantae</taxon>
        <taxon>Streptophyta</taxon>
        <taxon>Embryophyta</taxon>
        <taxon>Tracheophyta</taxon>
        <taxon>Spermatophyta</taxon>
        <taxon>Magnoliopsida</taxon>
        <taxon>eudicotyledons</taxon>
        <taxon>Gunneridae</taxon>
        <taxon>Pentapetalae</taxon>
        <taxon>rosids</taxon>
        <taxon>fabids</taxon>
        <taxon>Fagales</taxon>
        <taxon>Fagaceae</taxon>
        <taxon>Fagus</taxon>
    </lineage>
</organism>